<evidence type="ECO:0000313" key="1">
    <source>
        <dbReference type="EMBL" id="NSG87397.1"/>
    </source>
</evidence>
<gene>
    <name evidence="1" type="ORF">G5B17_18755</name>
</gene>
<dbReference type="Proteomes" id="UP001644719">
    <property type="component" value="Unassembled WGS sequence"/>
</dbReference>
<dbReference type="EMBL" id="JAAITS010000074">
    <property type="protein sequence ID" value="NSG87397.1"/>
    <property type="molecule type" value="Genomic_DNA"/>
</dbReference>
<name>A0ABX2HBS2_9FIRM</name>
<dbReference type="RefSeq" id="WP_118584267.1">
    <property type="nucleotide sequence ID" value="NZ_JAAITS010000074.1"/>
</dbReference>
<organism evidence="1 2">
    <name type="scientific">Blautia faecis</name>
    <dbReference type="NCBI Taxonomy" id="871665"/>
    <lineage>
        <taxon>Bacteria</taxon>
        <taxon>Bacillati</taxon>
        <taxon>Bacillota</taxon>
        <taxon>Clostridia</taxon>
        <taxon>Lachnospirales</taxon>
        <taxon>Lachnospiraceae</taxon>
        <taxon>Blautia</taxon>
    </lineage>
</organism>
<proteinExistence type="predicted"/>
<reference evidence="1 2" key="1">
    <citation type="journal article" date="2020" name="Cell Host Microbe">
        <title>Functional and Genomic Variation between Human-Derived Isolates of Lachnospiraceae Reveals Inter- and Intra-Species Diversity.</title>
        <authorList>
            <person name="Sorbara M.T."/>
            <person name="Littmann E.R."/>
            <person name="Fontana E."/>
            <person name="Moody T.U."/>
            <person name="Kohout C.E."/>
            <person name="Gjonbalaj M."/>
            <person name="Eaton V."/>
            <person name="Seok R."/>
            <person name="Leiner I.M."/>
            <person name="Pamer E.G."/>
        </authorList>
    </citation>
    <scope>NUCLEOTIDE SEQUENCE [LARGE SCALE GENOMIC DNA]</scope>
    <source>
        <strain evidence="1 2">MSK.17.74</strain>
    </source>
</reference>
<sequence>MEHRNINTVGTIFNDFLGLYTGERPVGIHELIQKYDRHPVLMGLLSNVDSVIYVDVKKAMYEIYPFYKKYRHRALDDSVWKNIVESAETLEKKWNGNLWVRRVILNLVNELDKESQEVQRAAAGGNVENHASKAA</sequence>
<accession>A0ABX2HBS2</accession>
<protein>
    <submittedName>
        <fullName evidence="1">Uncharacterized protein</fullName>
    </submittedName>
</protein>
<evidence type="ECO:0000313" key="2">
    <source>
        <dbReference type="Proteomes" id="UP001644719"/>
    </source>
</evidence>
<comment type="caution">
    <text evidence="1">The sequence shown here is derived from an EMBL/GenBank/DDBJ whole genome shotgun (WGS) entry which is preliminary data.</text>
</comment>
<keyword evidence="2" id="KW-1185">Reference proteome</keyword>